<accession>A0A7J7EP99</accession>
<proteinExistence type="predicted"/>
<dbReference type="AlphaFoldDB" id="A0A7J7EP99"/>
<evidence type="ECO:0000313" key="3">
    <source>
        <dbReference type="Proteomes" id="UP000551758"/>
    </source>
</evidence>
<evidence type="ECO:0000256" key="1">
    <source>
        <dbReference type="SAM" id="SignalP"/>
    </source>
</evidence>
<keyword evidence="3" id="KW-1185">Reference proteome</keyword>
<reference evidence="2 3" key="1">
    <citation type="journal article" date="2020" name="Mol. Biol. Evol.">
        <title>Interspecific Gene Flow and the Evolution of Specialization in Black and White Rhinoceros.</title>
        <authorList>
            <person name="Moodley Y."/>
            <person name="Westbury M.V."/>
            <person name="Russo I.M."/>
            <person name="Gopalakrishnan S."/>
            <person name="Rakotoarivelo A."/>
            <person name="Olsen R.A."/>
            <person name="Prost S."/>
            <person name="Tunstall T."/>
            <person name="Ryder O.A."/>
            <person name="Dalen L."/>
            <person name="Bruford M.W."/>
        </authorList>
    </citation>
    <scope>NUCLEOTIDE SEQUENCE [LARGE SCALE GENOMIC DNA]</scope>
    <source>
        <strain evidence="2">SBR-YM</strain>
        <tissue evidence="2">Skin</tissue>
    </source>
</reference>
<organism evidence="2 3">
    <name type="scientific">Diceros bicornis minor</name>
    <name type="common">South-central black rhinoceros</name>
    <dbReference type="NCBI Taxonomy" id="77932"/>
    <lineage>
        <taxon>Eukaryota</taxon>
        <taxon>Metazoa</taxon>
        <taxon>Chordata</taxon>
        <taxon>Craniata</taxon>
        <taxon>Vertebrata</taxon>
        <taxon>Euteleostomi</taxon>
        <taxon>Mammalia</taxon>
        <taxon>Eutheria</taxon>
        <taxon>Laurasiatheria</taxon>
        <taxon>Perissodactyla</taxon>
        <taxon>Rhinocerotidae</taxon>
        <taxon>Diceros</taxon>
    </lineage>
</organism>
<feature type="signal peptide" evidence="1">
    <location>
        <begin position="1"/>
        <end position="32"/>
    </location>
</feature>
<dbReference type="Proteomes" id="UP000551758">
    <property type="component" value="Unassembled WGS sequence"/>
</dbReference>
<gene>
    <name evidence="2" type="ORF">HPG69_008338</name>
</gene>
<feature type="chain" id="PRO_5029792417" evidence="1">
    <location>
        <begin position="33"/>
        <end position="180"/>
    </location>
</feature>
<comment type="caution">
    <text evidence="2">The sequence shown here is derived from an EMBL/GenBank/DDBJ whole genome shotgun (WGS) entry which is preliminary data.</text>
</comment>
<evidence type="ECO:0000313" key="2">
    <source>
        <dbReference type="EMBL" id="KAF5917266.1"/>
    </source>
</evidence>
<name>A0A7J7EP99_DICBM</name>
<keyword evidence="1" id="KW-0732">Signal</keyword>
<dbReference type="EMBL" id="JACDTQ010002593">
    <property type="protein sequence ID" value="KAF5917266.1"/>
    <property type="molecule type" value="Genomic_DNA"/>
</dbReference>
<sequence>MLTARSMGPPQACPSWVWALVLHLCCRVPHKARRWGRRTQDGQKGRLLPLAPPLTLPQASLQSYGGMPPSPFSRSPKKEAGVEVMLASSASLEGKGQLKFTSGRWSPHHNCTQVATANDTAVRGWDTRSMSQKLKAVDADHKEHLEHISPGPVAVVPLFSLFFKGCEEFQYLKKKLKDWR</sequence>
<protein>
    <submittedName>
        <fullName evidence="2">Uncharacterized protein</fullName>
    </submittedName>
</protein>